<evidence type="ECO:0000313" key="3">
    <source>
        <dbReference type="Proteomes" id="UP000054018"/>
    </source>
</evidence>
<name>A0A0C9YJW9_9AGAM</name>
<reference evidence="3" key="2">
    <citation type="submission" date="2015-01" db="EMBL/GenBank/DDBJ databases">
        <title>Evolutionary Origins and Diversification of the Mycorrhizal Mutualists.</title>
        <authorList>
            <consortium name="DOE Joint Genome Institute"/>
            <consortium name="Mycorrhizal Genomics Consortium"/>
            <person name="Kohler A."/>
            <person name="Kuo A."/>
            <person name="Nagy L.G."/>
            <person name="Floudas D."/>
            <person name="Copeland A."/>
            <person name="Barry K.W."/>
            <person name="Cichocki N."/>
            <person name="Veneault-Fourrey C."/>
            <person name="LaButti K."/>
            <person name="Lindquist E.A."/>
            <person name="Lipzen A."/>
            <person name="Lundell T."/>
            <person name="Morin E."/>
            <person name="Murat C."/>
            <person name="Riley R."/>
            <person name="Ohm R."/>
            <person name="Sun H."/>
            <person name="Tunlid A."/>
            <person name="Henrissat B."/>
            <person name="Grigoriev I.V."/>
            <person name="Hibbett D.S."/>
            <person name="Martin F."/>
        </authorList>
    </citation>
    <scope>NUCLEOTIDE SEQUENCE [LARGE SCALE GENOMIC DNA]</scope>
    <source>
        <strain evidence="3">441</strain>
    </source>
</reference>
<evidence type="ECO:0000313" key="2">
    <source>
        <dbReference type="EMBL" id="KIK14104.1"/>
    </source>
</evidence>
<sequence>MSERGAALRPFSLKSSKCLMARLSTTDLYFLLTACFAILLLGFWWVARKPRALPRPDGDRRSDRPQVHWRCCDFSQWFFLRRARNPASPPHPAAEVPIVIHQPASRLPHVGPSVTHAHIAEETLDNFRSGAFELDSEIGDFMVRHAGRTGLVGEDGTVTDVEGGVAEKTEKFEDVIVTTTFHTGGDECAQDDCARSLNVVGNGGVDVAGYDTVDTTTTTRLEATQ</sequence>
<keyword evidence="1" id="KW-1133">Transmembrane helix</keyword>
<dbReference type="OrthoDB" id="2682166at2759"/>
<evidence type="ECO:0000256" key="1">
    <source>
        <dbReference type="SAM" id="Phobius"/>
    </source>
</evidence>
<keyword evidence="3" id="KW-1185">Reference proteome</keyword>
<keyword evidence="1" id="KW-0812">Transmembrane</keyword>
<gene>
    <name evidence="2" type="ORF">PISMIDRAFT_364038</name>
</gene>
<protein>
    <submittedName>
        <fullName evidence="2">Uncharacterized protein</fullName>
    </submittedName>
</protein>
<organism evidence="2 3">
    <name type="scientific">Pisolithus microcarpus 441</name>
    <dbReference type="NCBI Taxonomy" id="765257"/>
    <lineage>
        <taxon>Eukaryota</taxon>
        <taxon>Fungi</taxon>
        <taxon>Dikarya</taxon>
        <taxon>Basidiomycota</taxon>
        <taxon>Agaricomycotina</taxon>
        <taxon>Agaricomycetes</taxon>
        <taxon>Agaricomycetidae</taxon>
        <taxon>Boletales</taxon>
        <taxon>Sclerodermatineae</taxon>
        <taxon>Pisolithaceae</taxon>
        <taxon>Pisolithus</taxon>
    </lineage>
</organism>
<dbReference type="HOGENOM" id="CLU_1230339_0_0_1"/>
<keyword evidence="1" id="KW-0472">Membrane</keyword>
<dbReference type="Proteomes" id="UP000054018">
    <property type="component" value="Unassembled WGS sequence"/>
</dbReference>
<dbReference type="AlphaFoldDB" id="A0A0C9YJW9"/>
<reference evidence="2 3" key="1">
    <citation type="submission" date="2014-04" db="EMBL/GenBank/DDBJ databases">
        <authorList>
            <consortium name="DOE Joint Genome Institute"/>
            <person name="Kuo A."/>
            <person name="Kohler A."/>
            <person name="Costa M.D."/>
            <person name="Nagy L.G."/>
            <person name="Floudas D."/>
            <person name="Copeland A."/>
            <person name="Barry K.W."/>
            <person name="Cichocki N."/>
            <person name="Veneault-Fourrey C."/>
            <person name="LaButti K."/>
            <person name="Lindquist E.A."/>
            <person name="Lipzen A."/>
            <person name="Lundell T."/>
            <person name="Morin E."/>
            <person name="Murat C."/>
            <person name="Sun H."/>
            <person name="Tunlid A."/>
            <person name="Henrissat B."/>
            <person name="Grigoriev I.V."/>
            <person name="Hibbett D.S."/>
            <person name="Martin F."/>
            <person name="Nordberg H.P."/>
            <person name="Cantor M.N."/>
            <person name="Hua S.X."/>
        </authorList>
    </citation>
    <scope>NUCLEOTIDE SEQUENCE [LARGE SCALE GENOMIC DNA]</scope>
    <source>
        <strain evidence="2 3">441</strain>
    </source>
</reference>
<accession>A0A0C9YJW9</accession>
<dbReference type="EMBL" id="KN833954">
    <property type="protein sequence ID" value="KIK14104.1"/>
    <property type="molecule type" value="Genomic_DNA"/>
</dbReference>
<feature type="transmembrane region" description="Helical" evidence="1">
    <location>
        <begin position="28"/>
        <end position="47"/>
    </location>
</feature>
<proteinExistence type="predicted"/>